<sequence>MDAWPRCLERLEAEFPPEDVHTWLKPLQAEDRGDSIVLYAPNAFIVDQVRERYLPRIRELVAYFVGNGEVALAVGS</sequence>
<evidence type="ECO:0000259" key="1">
    <source>
        <dbReference type="Pfam" id="PF11638"/>
    </source>
</evidence>
<dbReference type="InterPro" id="IPR038454">
    <property type="entry name" value="DnaA_N_sf"/>
</dbReference>
<protein>
    <submittedName>
        <fullName evidence="2">Chromosomal replication initiator protein DnaA</fullName>
    </submittedName>
</protein>
<reference evidence="2 3" key="1">
    <citation type="submission" date="2019-11" db="EMBL/GenBank/DDBJ databases">
        <title>Genome-resolved metagenomics to study the prevalence of co-infection and intraspecific heterogeneity among plant pathogen metapopulations.</title>
        <authorList>
            <person name="Newberry E."/>
            <person name="Bhandari R."/>
            <person name="Kemble J."/>
            <person name="Sikora E."/>
            <person name="Potnis N."/>
        </authorList>
    </citation>
    <scope>NUCLEOTIDE SEQUENCE [LARGE SCALE GENOMIC DNA]</scope>
    <source>
        <strain evidence="2">Xp_Tom_Tuscaloosa_18b</strain>
    </source>
</reference>
<comment type="caution">
    <text evidence="2">The sequence shown here is derived from an EMBL/GenBank/DDBJ whole genome shotgun (WGS) entry which is preliminary data.</text>
</comment>
<proteinExistence type="predicted"/>
<dbReference type="EMBL" id="JAAGYU010001420">
    <property type="protein sequence ID" value="NEL80284.1"/>
    <property type="molecule type" value="Genomic_DNA"/>
</dbReference>
<feature type="domain" description="DnaA N-terminal" evidence="1">
    <location>
        <begin position="2"/>
        <end position="62"/>
    </location>
</feature>
<dbReference type="Proteomes" id="UP000471082">
    <property type="component" value="Unassembled WGS sequence"/>
</dbReference>
<gene>
    <name evidence="2" type="ORF">G3W61_29035</name>
</gene>
<organism evidence="2 3">
    <name type="scientific">Xanthomonas perforans</name>
    <dbReference type="NCBI Taxonomy" id="442694"/>
    <lineage>
        <taxon>Bacteria</taxon>
        <taxon>Pseudomonadati</taxon>
        <taxon>Pseudomonadota</taxon>
        <taxon>Gammaproteobacteria</taxon>
        <taxon>Lysobacterales</taxon>
        <taxon>Lysobacteraceae</taxon>
        <taxon>Xanthomonas</taxon>
    </lineage>
</organism>
<accession>A0A7X5SC20</accession>
<evidence type="ECO:0000313" key="2">
    <source>
        <dbReference type="EMBL" id="NEL80284.1"/>
    </source>
</evidence>
<evidence type="ECO:0000313" key="3">
    <source>
        <dbReference type="Proteomes" id="UP000471082"/>
    </source>
</evidence>
<dbReference type="Pfam" id="PF11638">
    <property type="entry name" value="DnaA_N"/>
    <property type="match status" value="1"/>
</dbReference>
<dbReference type="Gene3D" id="3.30.300.180">
    <property type="match status" value="1"/>
</dbReference>
<dbReference type="AlphaFoldDB" id="A0A7X5SC20"/>
<name>A0A7X5SC20_XANPE</name>
<dbReference type="InterPro" id="IPR024633">
    <property type="entry name" value="DnaA_N_dom"/>
</dbReference>
<feature type="non-terminal residue" evidence="2">
    <location>
        <position position="76"/>
    </location>
</feature>